<dbReference type="InterPro" id="IPR017932">
    <property type="entry name" value="GATase_2_dom"/>
</dbReference>
<sequence length="1624" mass="173847">MTTGAPVAFPYPQEPHLSSSAGADLELTGGAHVPEFTLRLAGTPEPQGLYDPGTERDACGVAFVADLHGRRSHDVVAKGLAALCRLDHRGARGAEQNTGDGAGIMLQVPDAFLRAVVDFPLPPAGQYATGLVFLPTDPADEARARTVLEKYALVEGAEILGWRDVPVKPDDLGETALAARPRIRQVFLAADRLTDSPAGSAGSALTGLDLDRVAFCVRKQAERETAERGVPAYFPSLSSRTMVYKGMLTPDQLPEFFPDLTDPRMTSAIALVHSRFSTNTFPSWPLAHPYRFIAHNGEINTIRGNKNWMQAREALLRSPNIPGNIKRLFPICTPAASDSANFDEVLELLHLAGRSLPHAVLMMIPEAWENDPDMAPAKRAFYRFHASLMEPWDGPASVAFTDGSLVGAVLDRNGLRPGRWWLTAGGLVVLGSEAGVLDLDPASVVAKGRLQPGKMFLVDTAAGRIVLDDEIKSELAVEQPYDDWLHAGLIDLADLPPRRHTVYGHHSVQRRQQTFGYTEEELKILLGPMARAGAEPVGSMGTDTPISPLSTRPRLLYDYFHQLFAQVTNPPLDAIREELVTSLQATIGPEGNLLDPSAASCRQVVLPYPVIDNDELAKILKIDADGDLPGFKAVRVSGLYRIRDGATGMKARLTEICRHVSEAIEDGVRILVLSDRDSTADLAPIPSLLLTAAVHQHLVREQTRTQVALVVEAGDCREVHHTALLIGYGAAAVNPYLAFESVEDLVNTGALTGIEPAKAIRNYVKALGKGVLKIMSKMGISTVSSYCGAQVFEAVGLDNRLVQRYFAGTAGKIGGIGLAEIHAEVAARHTRAYAENTGALNHRPLEVGGEYQWRREGELHLFNPETVFLLQHATRSRQYDVFRQYTAKVDDLARQAGSLRGLFTLRTGVREPVPLDEVEPASEIVRRFATGAMSYGSISAEAHETLAIAMNRLGGKSNTGEGGEDVERLYDPSRRSAVKQVASGRFGVTSEYLVNADDIQIKMAQGAKPGEGGQLPGNKVWPWIARTRHATPGVGLISPPPHHDIYSIEDLAQLVHDLKSVNPAARVHVKLVSEIGVGTVAAGVAKLKADVILISGHDGGTGASPLNSLKHAGTPWELGLAEAQQTLLLNRLRDRVTVQVDGQLKTGRDIVIAALLGAEEYGFATAPLIVAGCVMMRVCHLDTCPVGIATQNPVLRERFTGRPEFVENFFLFLAEEVRGYLAELGFRSLEEAIGATELLDFAPALDHWKAHGLDLRPVLHVPELPAGAARRGVRAQDHGLDRSLDNELLALAAPVLGGDADSGGEARDSASGTRVRAAVTVRNEHRSVGAMLGGVVTRRFGGAGLPADTIEFDLTGTAGQSFGAFLPCGVTLRLSGDANDYVGKGLSGGRIVVRPDPAAPFAGGLDTPPGPNGRAEDQIIAGNTILYGATGGELFLRGRVGERFAVRNSGAVTVVEGVGDHGCEYMTGGTVVVLGGTGRNFAAGMSGGTAFVWQLDRRRVNTELVDLAPLTDDERVGLHDLVQRHFAETDSSVAEALLKRWPEAVEEFTAVVPRDYKRVREIMRIAEAEGRDVDDAVMTALAVPAAAPAVPVQPASGAAPAAPPASPARPVTSGSRPSQEVARA</sequence>
<dbReference type="SUPFAM" id="SSF69336">
    <property type="entry name" value="Alpha subunit of glutamate synthase, C-terminal domain"/>
    <property type="match status" value="1"/>
</dbReference>
<comment type="pathway">
    <text evidence="14">Amino-acid biosynthesis.</text>
</comment>
<evidence type="ECO:0000256" key="9">
    <source>
        <dbReference type="ARBA" id="ARBA00023002"/>
    </source>
</evidence>
<dbReference type="InterPro" id="IPR050711">
    <property type="entry name" value="ET-N_metabolism_enzyme"/>
</dbReference>
<dbReference type="Gene3D" id="3.60.20.10">
    <property type="entry name" value="Glutamine Phosphoribosylpyrophosphate, subunit 1, domain 1"/>
    <property type="match status" value="1"/>
</dbReference>
<feature type="region of interest" description="Disordered" evidence="15">
    <location>
        <begin position="1588"/>
        <end position="1624"/>
    </location>
</feature>
<dbReference type="InterPro" id="IPR002932">
    <property type="entry name" value="Glu_synthdom"/>
</dbReference>
<keyword evidence="13" id="KW-0003">3Fe-4S</keyword>
<dbReference type="InterPro" id="IPR036485">
    <property type="entry name" value="Glu_synth_asu_C_sf"/>
</dbReference>
<evidence type="ECO:0000256" key="15">
    <source>
        <dbReference type="SAM" id="MobiDB-lite"/>
    </source>
</evidence>
<evidence type="ECO:0000256" key="3">
    <source>
        <dbReference type="ARBA" id="ARBA00009716"/>
    </source>
</evidence>
<keyword evidence="18" id="KW-1185">Reference proteome</keyword>
<dbReference type="CDD" id="cd02808">
    <property type="entry name" value="GltS_FMN"/>
    <property type="match status" value="1"/>
</dbReference>
<evidence type="ECO:0000256" key="8">
    <source>
        <dbReference type="ARBA" id="ARBA00022962"/>
    </source>
</evidence>
<feature type="domain" description="Glutamine amidotransferase type-2" evidence="16">
    <location>
        <begin position="59"/>
        <end position="461"/>
    </location>
</feature>
<dbReference type="EMBL" id="JADPUN010000049">
    <property type="protein sequence ID" value="MBF9127949.1"/>
    <property type="molecule type" value="Genomic_DNA"/>
</dbReference>
<keyword evidence="9 17" id="KW-0560">Oxidoreductase</keyword>
<dbReference type="PANTHER" id="PTHR11938">
    <property type="entry name" value="FAD NADPH DEHYDROGENASE/OXIDOREDUCTASE"/>
    <property type="match status" value="1"/>
</dbReference>
<dbReference type="Pfam" id="PF00310">
    <property type="entry name" value="GATase_2"/>
    <property type="match status" value="1"/>
</dbReference>
<comment type="cofactor">
    <cofactor evidence="1">
        <name>FMN</name>
        <dbReference type="ChEBI" id="CHEBI:58210"/>
    </cofactor>
</comment>
<keyword evidence="11" id="KW-0411">Iron-sulfur</keyword>
<keyword evidence="7" id="KW-0479">Metal-binding</keyword>
<dbReference type="Proteomes" id="UP000638560">
    <property type="component" value="Unassembled WGS sequence"/>
</dbReference>
<evidence type="ECO:0000313" key="18">
    <source>
        <dbReference type="Proteomes" id="UP000638560"/>
    </source>
</evidence>
<evidence type="ECO:0000256" key="2">
    <source>
        <dbReference type="ARBA" id="ARBA00001927"/>
    </source>
</evidence>
<keyword evidence="10" id="KW-0408">Iron</keyword>
<evidence type="ECO:0000256" key="14">
    <source>
        <dbReference type="ARBA" id="ARBA00029440"/>
    </source>
</evidence>
<keyword evidence="12" id="KW-0314">Glutamate biosynthesis</keyword>
<name>A0ABS0GPG6_9ACTN</name>
<gene>
    <name evidence="17" type="primary">gltB</name>
    <name evidence="17" type="ORF">I0C86_02900</name>
</gene>
<dbReference type="SUPFAM" id="SSF56235">
    <property type="entry name" value="N-terminal nucleophile aminohydrolases (Ntn hydrolases)"/>
    <property type="match status" value="1"/>
</dbReference>
<dbReference type="InterPro" id="IPR006982">
    <property type="entry name" value="Glu_synth_centr_N"/>
</dbReference>
<dbReference type="InterPro" id="IPR029055">
    <property type="entry name" value="Ntn_hydrolases_N"/>
</dbReference>
<dbReference type="Pfam" id="PF01645">
    <property type="entry name" value="Glu_synthase"/>
    <property type="match status" value="1"/>
</dbReference>
<keyword evidence="5" id="KW-0285">Flavoprotein</keyword>
<keyword evidence="4" id="KW-0028">Amino-acid biosynthesis</keyword>
<dbReference type="EC" id="1.4.1.13" evidence="17"/>
<dbReference type="CDD" id="cd00713">
    <property type="entry name" value="GltS"/>
    <property type="match status" value="1"/>
</dbReference>
<comment type="cofactor">
    <cofactor evidence="2">
        <name>[3Fe-4S] cluster</name>
        <dbReference type="ChEBI" id="CHEBI:21137"/>
    </cofactor>
</comment>
<dbReference type="Gene3D" id="3.20.20.70">
    <property type="entry name" value="Aldolase class I"/>
    <property type="match status" value="2"/>
</dbReference>
<dbReference type="PANTHER" id="PTHR11938:SF133">
    <property type="entry name" value="GLUTAMATE SYNTHASE (NADH)"/>
    <property type="match status" value="1"/>
</dbReference>
<evidence type="ECO:0000256" key="5">
    <source>
        <dbReference type="ARBA" id="ARBA00022630"/>
    </source>
</evidence>
<evidence type="ECO:0000256" key="4">
    <source>
        <dbReference type="ARBA" id="ARBA00022605"/>
    </source>
</evidence>
<evidence type="ECO:0000256" key="6">
    <source>
        <dbReference type="ARBA" id="ARBA00022643"/>
    </source>
</evidence>
<dbReference type="InterPro" id="IPR013785">
    <property type="entry name" value="Aldolase_TIM"/>
</dbReference>
<dbReference type="CDD" id="cd00982">
    <property type="entry name" value="gltB_C"/>
    <property type="match status" value="1"/>
</dbReference>
<keyword evidence="8" id="KW-0315">Glutamine amidotransferase</keyword>
<dbReference type="PROSITE" id="PS51278">
    <property type="entry name" value="GATASE_TYPE_2"/>
    <property type="match status" value="1"/>
</dbReference>
<reference evidence="17 18" key="1">
    <citation type="submission" date="2020-11" db="EMBL/GenBank/DDBJ databases">
        <title>A novel isolate from a Black sea contaminated sediment with potential to produce alkanes: Plantactinospora alkalitolerans sp. nov.</title>
        <authorList>
            <person name="Carro L."/>
            <person name="Veyisoglu A."/>
            <person name="Guven K."/>
            <person name="Schumann P."/>
            <person name="Klenk H.-P."/>
            <person name="Sahin N."/>
        </authorList>
    </citation>
    <scope>NUCLEOTIDE SEQUENCE [LARGE SCALE GENOMIC DNA]</scope>
    <source>
        <strain evidence="17 18">S1510</strain>
    </source>
</reference>
<evidence type="ECO:0000256" key="13">
    <source>
        <dbReference type="ARBA" id="ARBA00023291"/>
    </source>
</evidence>
<dbReference type="GO" id="GO:0004355">
    <property type="term" value="F:glutamate synthase (NADPH) activity"/>
    <property type="evidence" value="ECO:0007669"/>
    <property type="project" value="UniProtKB-EC"/>
</dbReference>
<evidence type="ECO:0000256" key="1">
    <source>
        <dbReference type="ARBA" id="ARBA00001917"/>
    </source>
</evidence>
<feature type="region of interest" description="Disordered" evidence="15">
    <location>
        <begin position="1"/>
        <end position="21"/>
    </location>
</feature>
<feature type="compositionally biased region" description="Low complexity" evidence="15">
    <location>
        <begin position="1588"/>
        <end position="1600"/>
    </location>
</feature>
<dbReference type="NCBIfam" id="NF008730">
    <property type="entry name" value="PRK11750.1"/>
    <property type="match status" value="1"/>
</dbReference>
<accession>A0ABS0GPG6</accession>
<evidence type="ECO:0000256" key="11">
    <source>
        <dbReference type="ARBA" id="ARBA00023014"/>
    </source>
</evidence>
<evidence type="ECO:0000256" key="12">
    <source>
        <dbReference type="ARBA" id="ARBA00023164"/>
    </source>
</evidence>
<evidence type="ECO:0000259" key="16">
    <source>
        <dbReference type="PROSITE" id="PS51278"/>
    </source>
</evidence>
<dbReference type="SUPFAM" id="SSF51395">
    <property type="entry name" value="FMN-linked oxidoreductases"/>
    <property type="match status" value="1"/>
</dbReference>
<dbReference type="InterPro" id="IPR002489">
    <property type="entry name" value="Glu_synth_asu_C"/>
</dbReference>
<comment type="similarity">
    <text evidence="3">Belongs to the glutamate synthase family.</text>
</comment>
<dbReference type="Pfam" id="PF04898">
    <property type="entry name" value="Glu_syn_central"/>
    <property type="match status" value="1"/>
</dbReference>
<dbReference type="Gene3D" id="2.160.20.60">
    <property type="entry name" value="Glutamate synthase, alpha subunit, C-terminal domain"/>
    <property type="match status" value="1"/>
</dbReference>
<evidence type="ECO:0000313" key="17">
    <source>
        <dbReference type="EMBL" id="MBF9127949.1"/>
    </source>
</evidence>
<organism evidence="17 18">
    <name type="scientific">Plantactinospora alkalitolerans</name>
    <dbReference type="NCBI Taxonomy" id="2789879"/>
    <lineage>
        <taxon>Bacteria</taxon>
        <taxon>Bacillati</taxon>
        <taxon>Actinomycetota</taxon>
        <taxon>Actinomycetes</taxon>
        <taxon>Micromonosporales</taxon>
        <taxon>Micromonosporaceae</taxon>
        <taxon>Plantactinospora</taxon>
    </lineage>
</organism>
<comment type="caution">
    <text evidence="17">The sequence shown here is derived from an EMBL/GenBank/DDBJ whole genome shotgun (WGS) entry which is preliminary data.</text>
</comment>
<dbReference type="Pfam" id="PF01493">
    <property type="entry name" value="GXGXG"/>
    <property type="match status" value="1"/>
</dbReference>
<protein>
    <submittedName>
        <fullName evidence="17">Glutamate synthase large subunit</fullName>
        <ecNumber evidence="17">1.4.1.13</ecNumber>
    </submittedName>
</protein>
<proteinExistence type="inferred from homology"/>
<keyword evidence="6" id="KW-0288">FMN</keyword>
<evidence type="ECO:0000256" key="7">
    <source>
        <dbReference type="ARBA" id="ARBA00022723"/>
    </source>
</evidence>
<evidence type="ECO:0000256" key="10">
    <source>
        <dbReference type="ARBA" id="ARBA00023004"/>
    </source>
</evidence>